<name>A0ABQ6PTM1_9BACT</name>
<evidence type="ECO:0000256" key="1">
    <source>
        <dbReference type="ARBA" id="ARBA00004141"/>
    </source>
</evidence>
<sequence>MNLSLSKGIEAFLQFFYPIFKKWLAYDVYAYLAVGALNTALNIFLFAVLYEFILPKSGLDVGDYNVASYTLALIISFFATIPTGFWLSKNFAFKTVDTGRKKTGKQFFKYILVVSQGLGSDYLILKGLIVFFNAQPTVAKIASTVIVLTVNFLLQKYFTFKK</sequence>
<evidence type="ECO:0000259" key="6">
    <source>
        <dbReference type="Pfam" id="PF04138"/>
    </source>
</evidence>
<dbReference type="EMBL" id="BTPD01000010">
    <property type="protein sequence ID" value="GMQ30595.1"/>
    <property type="molecule type" value="Genomic_DNA"/>
</dbReference>
<evidence type="ECO:0000313" key="7">
    <source>
        <dbReference type="EMBL" id="GMQ30595.1"/>
    </source>
</evidence>
<comment type="subcellular location">
    <subcellularLocation>
        <location evidence="1">Membrane</location>
        <topology evidence="1">Multi-pass membrane protein</topology>
    </subcellularLocation>
</comment>
<keyword evidence="4 5" id="KW-0472">Membrane</keyword>
<evidence type="ECO:0000313" key="8">
    <source>
        <dbReference type="Proteomes" id="UP001338309"/>
    </source>
</evidence>
<feature type="transmembrane region" description="Helical" evidence="5">
    <location>
        <begin position="66"/>
        <end position="87"/>
    </location>
</feature>
<feature type="transmembrane region" description="Helical" evidence="5">
    <location>
        <begin position="107"/>
        <end position="125"/>
    </location>
</feature>
<evidence type="ECO:0000256" key="3">
    <source>
        <dbReference type="ARBA" id="ARBA00022989"/>
    </source>
</evidence>
<keyword evidence="2 5" id="KW-0812">Transmembrane</keyword>
<dbReference type="Proteomes" id="UP001338309">
    <property type="component" value="Unassembled WGS sequence"/>
</dbReference>
<dbReference type="RefSeq" id="WP_338225304.1">
    <property type="nucleotide sequence ID" value="NZ_BTPD01000010.1"/>
</dbReference>
<reference evidence="7 8" key="1">
    <citation type="submission" date="2023-08" db="EMBL/GenBank/DDBJ databases">
        <title>Draft genome sequence of Algoriphagus confluentis.</title>
        <authorList>
            <person name="Takatani N."/>
            <person name="Hosokawa M."/>
            <person name="Sawabe T."/>
        </authorList>
    </citation>
    <scope>NUCLEOTIDE SEQUENCE [LARGE SCALE GENOMIC DNA]</scope>
    <source>
        <strain evidence="7 8">NBRC 111222</strain>
    </source>
</reference>
<accession>A0ABQ6PTM1</accession>
<organism evidence="7 8">
    <name type="scientific">Algoriphagus confluentis</name>
    <dbReference type="NCBI Taxonomy" id="1697556"/>
    <lineage>
        <taxon>Bacteria</taxon>
        <taxon>Pseudomonadati</taxon>
        <taxon>Bacteroidota</taxon>
        <taxon>Cytophagia</taxon>
        <taxon>Cytophagales</taxon>
        <taxon>Cyclobacteriaceae</taxon>
        <taxon>Algoriphagus</taxon>
    </lineage>
</organism>
<dbReference type="Pfam" id="PF04138">
    <property type="entry name" value="GtrA_DPMS_TM"/>
    <property type="match status" value="1"/>
</dbReference>
<evidence type="ECO:0000256" key="4">
    <source>
        <dbReference type="ARBA" id="ARBA00023136"/>
    </source>
</evidence>
<gene>
    <name evidence="7" type="ORF">Aconfl_32380</name>
</gene>
<comment type="caution">
    <text evidence="7">The sequence shown here is derived from an EMBL/GenBank/DDBJ whole genome shotgun (WGS) entry which is preliminary data.</text>
</comment>
<feature type="transmembrane region" description="Helical" evidence="5">
    <location>
        <begin position="137"/>
        <end position="154"/>
    </location>
</feature>
<keyword evidence="8" id="KW-1185">Reference proteome</keyword>
<feature type="transmembrane region" description="Helical" evidence="5">
    <location>
        <begin position="28"/>
        <end position="54"/>
    </location>
</feature>
<feature type="domain" description="GtrA/DPMS transmembrane" evidence="6">
    <location>
        <begin position="31"/>
        <end position="160"/>
    </location>
</feature>
<dbReference type="InterPro" id="IPR007267">
    <property type="entry name" value="GtrA_DPMS_TM"/>
</dbReference>
<protein>
    <recommendedName>
        <fullName evidence="6">GtrA/DPMS transmembrane domain-containing protein</fullName>
    </recommendedName>
</protein>
<evidence type="ECO:0000256" key="2">
    <source>
        <dbReference type="ARBA" id="ARBA00022692"/>
    </source>
</evidence>
<keyword evidence="3 5" id="KW-1133">Transmembrane helix</keyword>
<proteinExistence type="predicted"/>
<evidence type="ECO:0000256" key="5">
    <source>
        <dbReference type="SAM" id="Phobius"/>
    </source>
</evidence>